<evidence type="ECO:0000256" key="5">
    <source>
        <dbReference type="ARBA" id="ARBA00022801"/>
    </source>
</evidence>
<dbReference type="InterPro" id="IPR054712">
    <property type="entry name" value="Cas3-like_dom"/>
</dbReference>
<dbReference type="GO" id="GO:0051607">
    <property type="term" value="P:defense response to virus"/>
    <property type="evidence" value="ECO:0007669"/>
    <property type="project" value="UniProtKB-KW"/>
</dbReference>
<dbReference type="Gene3D" id="1.10.3210.30">
    <property type="match status" value="1"/>
</dbReference>
<dbReference type="RefSeq" id="WP_261919868.1">
    <property type="nucleotide sequence ID" value="NZ_CP022011.1"/>
</dbReference>
<evidence type="ECO:0000256" key="7">
    <source>
        <dbReference type="ARBA" id="ARBA00022840"/>
    </source>
</evidence>
<dbReference type="InterPro" id="IPR006483">
    <property type="entry name" value="CRISPR-assoc_Cas3_HD"/>
</dbReference>
<dbReference type="GO" id="GO:0016787">
    <property type="term" value="F:hydrolase activity"/>
    <property type="evidence" value="ECO:0007669"/>
    <property type="project" value="UniProtKB-KW"/>
</dbReference>
<dbReference type="GO" id="GO:0005524">
    <property type="term" value="F:ATP binding"/>
    <property type="evidence" value="ECO:0007669"/>
    <property type="project" value="UniProtKB-KW"/>
</dbReference>
<dbReference type="NCBIfam" id="TIGR02562">
    <property type="entry name" value="cas3_yersinia"/>
    <property type="match status" value="1"/>
</dbReference>
<dbReference type="InterPro" id="IPR048823">
    <property type="entry name" value="Cas3_I-F_Cas2"/>
</dbReference>
<evidence type="ECO:0000256" key="6">
    <source>
        <dbReference type="ARBA" id="ARBA00022806"/>
    </source>
</evidence>
<evidence type="ECO:0000313" key="9">
    <source>
        <dbReference type="EMBL" id="QDJ14050.1"/>
    </source>
</evidence>
<keyword evidence="10" id="KW-1185">Reference proteome</keyword>
<dbReference type="Pfam" id="PF21384">
    <property type="entry name" value="Cas3_I-F_Cas2"/>
    <property type="match status" value="1"/>
</dbReference>
<dbReference type="SUPFAM" id="SSF52540">
    <property type="entry name" value="P-loop containing nucleoside triphosphate hydrolases"/>
    <property type="match status" value="1"/>
</dbReference>
<dbReference type="AlphaFoldDB" id="A0A8D4IWQ1"/>
<evidence type="ECO:0000256" key="2">
    <source>
        <dbReference type="ARBA" id="ARBA00009046"/>
    </source>
</evidence>
<keyword evidence="6" id="KW-0347">Helicase</keyword>
<keyword evidence="4" id="KW-0547">Nucleotide-binding</keyword>
<dbReference type="InterPro" id="IPR038257">
    <property type="entry name" value="CRISPR-assoc_Cas3_HD_sf"/>
</dbReference>
<accession>A0A8D4IWQ1</accession>
<dbReference type="Pfam" id="PF22590">
    <property type="entry name" value="Cas3-like_C_2"/>
    <property type="match status" value="1"/>
</dbReference>
<keyword evidence="8" id="KW-0051">Antiviral defense</keyword>
<dbReference type="InterPro" id="IPR027417">
    <property type="entry name" value="P-loop_NTPase"/>
</dbReference>
<reference evidence="9" key="1">
    <citation type="submission" date="2017-06" db="EMBL/GenBank/DDBJ databases">
        <title>Genome sequencing of pathogenic and non-pathogenic strains within Bisgaard taxon 40.</title>
        <authorList>
            <person name="Ladner J.T."/>
            <person name="Lovett S.P."/>
            <person name="Koroleva G."/>
            <person name="Lorch J.M."/>
        </authorList>
    </citation>
    <scope>NUCLEOTIDE SEQUENCE</scope>
    <source>
        <strain evidence="9">27576-1-I1</strain>
    </source>
</reference>
<proteinExistence type="inferred from homology"/>
<keyword evidence="3" id="KW-0479">Metal-binding</keyword>
<keyword evidence="5" id="KW-0378">Hydrolase</keyword>
<evidence type="ECO:0000256" key="1">
    <source>
        <dbReference type="ARBA" id="ARBA00006847"/>
    </source>
</evidence>
<keyword evidence="7" id="KW-0067">ATP-binding</keyword>
<evidence type="ECO:0000256" key="8">
    <source>
        <dbReference type="ARBA" id="ARBA00023118"/>
    </source>
</evidence>
<comment type="similarity">
    <text evidence="1">In the N-terminal section; belongs to the CRISPR-associated nuclease Cas3-HD family.</text>
</comment>
<dbReference type="PROSITE" id="PS51643">
    <property type="entry name" value="HD_CAS3"/>
    <property type="match status" value="1"/>
</dbReference>
<comment type="similarity">
    <text evidence="2">In the central section; belongs to the CRISPR-associated helicase Cas3 family.</text>
</comment>
<organism evidence="9 10">
    <name type="scientific">Mergibacter septicus</name>
    <dbReference type="NCBI Taxonomy" id="221402"/>
    <lineage>
        <taxon>Bacteria</taxon>
        <taxon>Pseudomonadati</taxon>
        <taxon>Pseudomonadota</taxon>
        <taxon>Gammaproteobacteria</taxon>
        <taxon>Pasteurellales</taxon>
        <taxon>Pasteurellaceae</taxon>
        <taxon>Mergibacter</taxon>
    </lineage>
</organism>
<protein>
    <submittedName>
        <fullName evidence="9">Type I-F CRISPR-associated helicase Cas3</fullName>
    </submittedName>
</protein>
<dbReference type="InterPro" id="IPR013395">
    <property type="entry name" value="CRISPR-assoc_Cas3_yers"/>
</dbReference>
<dbReference type="GO" id="GO:0004386">
    <property type="term" value="F:helicase activity"/>
    <property type="evidence" value="ECO:0007669"/>
    <property type="project" value="UniProtKB-KW"/>
</dbReference>
<evidence type="ECO:0000256" key="3">
    <source>
        <dbReference type="ARBA" id="ARBA00022723"/>
    </source>
</evidence>
<sequence>MNILLISECSKQALVETRRVLDQFAERKGQRTWQTPITFEGLKTLRMLLKKTARKNTAVACYWIRAKNQTELLWIVGNRRKFNLEGSVPTNMTQRDILRSQDENNFNSIHTSAILAGLAGLFHDFGKANQLFQNKLTPKTKTSNFEPYRHEWLSLLLFAEFIKDQEKSSSEQVVYLDDQTWLTRLANISDKSPDLIEKQLTEKKTFDFTQLPPIAQCIAWLILSHHRLPKKLNSDITLDSNSITSWLTQLGVEWNALNHENCESNKIPLNLTFKLGTPIRSKTWQKKAKEIAKRALKLHNFSEYAHLEMAFPLHIARLALMLADHNYSADQPHPHWQDPHYKAIANTDKTTKEPKQHLDEHCIGVAHNAYLLALTIPKLRQSMPAITQHKDFKRRSKNDKFRWQDKAYDCAYNLTEQSQEQGFFGINMASTGKGKTFANARICYALANPQLGCRFSIALGLRTLTLQTGEALQHRLHLDNDDVAVQIGSQEIKALFESQQKIPATHDKNTGSESEQHFAEHYYVRYEGEIENNYLNRWLKNQNKILKLVSSPISVSTIDHLIPASEGTSGGQQIAPMLRLLTSDLVLDEPDDFSLEDLPALGRLVYFAGLLGSRVLLSSATLPPYLVQQLFSSYYTGRKQFNQVTGQRAETDICCAWFDEFSSQAINCDLKQFEEQHKQFIQKRVENLKKENLNLHLGNWLMVNHISKKDLYPALAQTLYQGITQLATQHRTVSTQTRYQGKSVSTGIIRIANINPLVAVAKALFNLPAAENTCIHYCIYHSQHPLATRSAIENQLDALLQRDRQNPQDIFEKELVVERLQQFPEQHHIFVVLATPVAEVGRDHDYDWAIIEPSSMRSIIQLVGRVQRHRQLPPQLDNILILNKNIKAIKGEVICYTDPGFECKETEKREEVKLPNHDLSLSALADYFQPINAIPRIQEVEDQGLIDIEHRALKNYLSYYLRNWWKSNYAHLFAEFQKQTEFRQSRPTRNYIVELLDDDLTLKEWEPASQEWIESSINLTYQEPDNLPLAKRISIWGSPLLEQEIEQLADQFNLSLEETYLRFAQISLPEGNYLWYYHPHLGFYRK</sequence>
<dbReference type="GO" id="GO:0046872">
    <property type="term" value="F:metal ion binding"/>
    <property type="evidence" value="ECO:0007669"/>
    <property type="project" value="UniProtKB-KW"/>
</dbReference>
<evidence type="ECO:0000313" key="10">
    <source>
        <dbReference type="Proteomes" id="UP000955338"/>
    </source>
</evidence>
<gene>
    <name evidence="9" type="primary">cas3f</name>
    <name evidence="9" type="ORF">CEP48_00725</name>
</gene>
<dbReference type="EMBL" id="CP022011">
    <property type="protein sequence ID" value="QDJ14050.1"/>
    <property type="molecule type" value="Genomic_DNA"/>
</dbReference>
<dbReference type="Proteomes" id="UP000955338">
    <property type="component" value="Chromosome"/>
</dbReference>
<evidence type="ECO:0000256" key="4">
    <source>
        <dbReference type="ARBA" id="ARBA00022741"/>
    </source>
</evidence>
<name>A0A8D4IWQ1_9PAST</name>